<proteinExistence type="predicted"/>
<dbReference type="Gene3D" id="3.30.950.30">
    <property type="entry name" value="Schlafen, AAA domain"/>
    <property type="match status" value="1"/>
</dbReference>
<dbReference type="RefSeq" id="WP_160602226.1">
    <property type="nucleotide sequence ID" value="NZ_WTYU01000002.1"/>
</dbReference>
<dbReference type="OrthoDB" id="9798761at2"/>
<protein>
    <submittedName>
        <fullName evidence="3">DUF262 domain-containing protein</fullName>
    </submittedName>
</protein>
<dbReference type="InterPro" id="IPR038461">
    <property type="entry name" value="Schlafen_AlbA_2_dom_sf"/>
</dbReference>
<feature type="domain" description="Schlafen AlbA-2" evidence="2">
    <location>
        <begin position="554"/>
        <end position="696"/>
    </location>
</feature>
<evidence type="ECO:0000313" key="4">
    <source>
        <dbReference type="Proteomes" id="UP000473531"/>
    </source>
</evidence>
<dbReference type="InterPro" id="IPR004919">
    <property type="entry name" value="GmrSD_N"/>
</dbReference>
<dbReference type="AlphaFoldDB" id="A0A6L7GIA2"/>
<dbReference type="Pfam" id="PF04326">
    <property type="entry name" value="SLFN_AlbA_2"/>
    <property type="match status" value="1"/>
</dbReference>
<evidence type="ECO:0000313" key="3">
    <source>
        <dbReference type="EMBL" id="MXP15742.1"/>
    </source>
</evidence>
<dbReference type="Proteomes" id="UP000473531">
    <property type="component" value="Unassembled WGS sequence"/>
</dbReference>
<organism evidence="3 4">
    <name type="scientific">Allopontixanthobacter confluentis</name>
    <dbReference type="NCBI Taxonomy" id="1849021"/>
    <lineage>
        <taxon>Bacteria</taxon>
        <taxon>Pseudomonadati</taxon>
        <taxon>Pseudomonadota</taxon>
        <taxon>Alphaproteobacteria</taxon>
        <taxon>Sphingomonadales</taxon>
        <taxon>Erythrobacteraceae</taxon>
        <taxon>Allopontixanthobacter</taxon>
    </lineage>
</organism>
<gene>
    <name evidence="3" type="ORF">GRI44_13380</name>
</gene>
<keyword evidence="4" id="KW-1185">Reference proteome</keyword>
<dbReference type="EMBL" id="WTYU01000002">
    <property type="protein sequence ID" value="MXP15742.1"/>
    <property type="molecule type" value="Genomic_DNA"/>
</dbReference>
<name>A0A6L7GIA2_9SPHN</name>
<dbReference type="Pfam" id="PF03235">
    <property type="entry name" value="GmrSD_N"/>
    <property type="match status" value="1"/>
</dbReference>
<comment type="caution">
    <text evidence="3">The sequence shown here is derived from an EMBL/GenBank/DDBJ whole genome shotgun (WGS) entry which is preliminary data.</text>
</comment>
<reference evidence="3 4" key="1">
    <citation type="submission" date="2019-12" db="EMBL/GenBank/DDBJ databases">
        <title>Genomic-based taxomic classification of the family Erythrobacteraceae.</title>
        <authorList>
            <person name="Xu L."/>
        </authorList>
    </citation>
    <scope>NUCLEOTIDE SEQUENCE [LARGE SCALE GENOMIC DNA]</scope>
    <source>
        <strain evidence="3 4">KCTC 52259</strain>
    </source>
</reference>
<accession>A0A6L7GIA2</accession>
<dbReference type="PANTHER" id="PTHR37292:SF2">
    <property type="entry name" value="DUF262 DOMAIN-CONTAINING PROTEIN"/>
    <property type="match status" value="1"/>
</dbReference>
<sequence length="715" mass="81736">MKISVALDKIDERQLFVPAFQREYVWKRDDAKQLIDSLIKEYPTGTMLTWETNTPPELKGPHKYDEKQGAVRILLDGQQRLTTLYMLIRGELPPYYTAPEILNDTRGLYVNLENLELEYYKKLKMENDPRWQNLTAIFKDEVWDQDVFKKLEERGVEVDKDAARHISGNIRKVERILDREFPEQTIPIKASIREAIDIFYKVNASGVSLTEAELALAQISGYWPQARDTFKAKLAELEKRGFVFKLDFVIYALLACLYASGSNMRLLHDQGNDTPIRKAWEKLESQTLDYVANLMQSHAYVDHTDEINSIYALIPIIAYCYQQDEHLSDLQIKKVVKWFYYSQIRTRYVSQLPQKLDRDLRIVRDADHPFDELLQVIKDERSLEIIPDEFVGRTITHPLFPMMRWYFKSKEATCFTTGVKLRQSMGKKYALEKDHIFPFSKLKAAGFGMGNRIKYSLAQEITNRAILTAIANRSKSATNAEDYLSEVNAKNPDALAKQCIPDDPELWKLENYELFLDARRKQLADGLNAFLTSITETEKSEAPITLAEMIAEGESEELEFKQTLRWDVKESKVNKGLEAVVSKTVAAFANSYEGGTLLIGVSDDGEALGLERDYVALGDADKDRFELHLRNLFSEALGQNVTASKLKISFPEIEGVEICKIDVRPADAAVVLTVADKNGLKSEKLYVRSGNSSPEMPMSEVQAFLNKRFASKTVG</sequence>
<evidence type="ECO:0000259" key="1">
    <source>
        <dbReference type="Pfam" id="PF03235"/>
    </source>
</evidence>
<feature type="domain" description="GmrSD restriction endonucleases N-terminal" evidence="1">
    <location>
        <begin position="7"/>
        <end position="219"/>
    </location>
</feature>
<evidence type="ECO:0000259" key="2">
    <source>
        <dbReference type="Pfam" id="PF04326"/>
    </source>
</evidence>
<dbReference type="PANTHER" id="PTHR37292">
    <property type="entry name" value="VNG6097C"/>
    <property type="match status" value="1"/>
</dbReference>
<dbReference type="InterPro" id="IPR007421">
    <property type="entry name" value="Schlafen_AlbA_2_dom"/>
</dbReference>